<dbReference type="GO" id="GO:0004519">
    <property type="term" value="F:endonuclease activity"/>
    <property type="evidence" value="ECO:0007669"/>
    <property type="project" value="UniProtKB-KW"/>
</dbReference>
<proteinExistence type="inferred from homology"/>
<evidence type="ECO:0000256" key="4">
    <source>
        <dbReference type="ARBA" id="ARBA00022801"/>
    </source>
</evidence>
<dbReference type="OrthoDB" id="9801520at2"/>
<dbReference type="HOGENOM" id="CLU_111913_2_2_5"/>
<evidence type="ECO:0000256" key="3">
    <source>
        <dbReference type="ARBA" id="ARBA00022763"/>
    </source>
</evidence>
<feature type="domain" description="DUF559" evidence="7">
    <location>
        <begin position="93"/>
        <end position="134"/>
    </location>
</feature>
<dbReference type="Pfam" id="PF04480">
    <property type="entry name" value="DUF559"/>
    <property type="match status" value="1"/>
</dbReference>
<evidence type="ECO:0000313" key="9">
    <source>
        <dbReference type="Proteomes" id="UP000005324"/>
    </source>
</evidence>
<organism evidence="8 9">
    <name type="scientific">Pseudoroseomonas cervicalis ATCC 49957</name>
    <dbReference type="NCBI Taxonomy" id="525371"/>
    <lineage>
        <taxon>Bacteria</taxon>
        <taxon>Pseudomonadati</taxon>
        <taxon>Pseudomonadota</taxon>
        <taxon>Alphaproteobacteria</taxon>
        <taxon>Acetobacterales</taxon>
        <taxon>Roseomonadaceae</taxon>
        <taxon>Roseomonas</taxon>
    </lineage>
</organism>
<dbReference type="AlphaFoldDB" id="D5RPN7"/>
<evidence type="ECO:0000259" key="7">
    <source>
        <dbReference type="Pfam" id="PF04480"/>
    </source>
</evidence>
<name>D5RPN7_9PROT</name>
<dbReference type="CDD" id="cd00221">
    <property type="entry name" value="Vsr"/>
    <property type="match status" value="1"/>
</dbReference>
<protein>
    <submittedName>
        <fullName evidence="8">DNA mismatch endonuclease Vsr</fullName>
        <ecNumber evidence="8">3.1.-.-</ecNumber>
    </submittedName>
</protein>
<evidence type="ECO:0000256" key="5">
    <source>
        <dbReference type="ARBA" id="ARBA00023204"/>
    </source>
</evidence>
<evidence type="ECO:0000256" key="1">
    <source>
        <dbReference type="ARBA" id="ARBA00022722"/>
    </source>
</evidence>
<dbReference type="NCBIfam" id="TIGR00632">
    <property type="entry name" value="vsr"/>
    <property type="match status" value="1"/>
</dbReference>
<dbReference type="Proteomes" id="UP000005324">
    <property type="component" value="Unassembled WGS sequence"/>
</dbReference>
<dbReference type="GO" id="GO:0006298">
    <property type="term" value="P:mismatch repair"/>
    <property type="evidence" value="ECO:0007669"/>
    <property type="project" value="InterPro"/>
</dbReference>
<evidence type="ECO:0000313" key="8">
    <source>
        <dbReference type="EMBL" id="EFH10733.1"/>
    </source>
</evidence>
<reference evidence="8 9" key="1">
    <citation type="submission" date="2010-04" db="EMBL/GenBank/DDBJ databases">
        <authorList>
            <person name="Qin X."/>
            <person name="Bachman B."/>
            <person name="Battles P."/>
            <person name="Bell A."/>
            <person name="Bess C."/>
            <person name="Bickham C."/>
            <person name="Chaboub L."/>
            <person name="Chen D."/>
            <person name="Coyle M."/>
            <person name="Deiros D.R."/>
            <person name="Dinh H."/>
            <person name="Forbes L."/>
            <person name="Fowler G."/>
            <person name="Francisco L."/>
            <person name="Fu Q."/>
            <person name="Gubbala S."/>
            <person name="Hale W."/>
            <person name="Han Y."/>
            <person name="Hemphill L."/>
            <person name="Highlander S.K."/>
            <person name="Hirani K."/>
            <person name="Hogues M."/>
            <person name="Jackson L."/>
            <person name="Jakkamsetti A."/>
            <person name="Javaid M."/>
            <person name="Jiang H."/>
            <person name="Korchina V."/>
            <person name="Kovar C."/>
            <person name="Lara F."/>
            <person name="Lee S."/>
            <person name="Mata R."/>
            <person name="Mathew T."/>
            <person name="Moen C."/>
            <person name="Morales K."/>
            <person name="Munidasa M."/>
            <person name="Nazareth L."/>
            <person name="Ngo R."/>
            <person name="Nguyen L."/>
            <person name="Okwuonu G."/>
            <person name="Ongeri F."/>
            <person name="Patil S."/>
            <person name="Petrosino J."/>
            <person name="Pham C."/>
            <person name="Pham P."/>
            <person name="Pu L.-L."/>
            <person name="Puazo M."/>
            <person name="Raj R."/>
            <person name="Reid J."/>
            <person name="Rouhana J."/>
            <person name="Saada N."/>
            <person name="Shang Y."/>
            <person name="Simmons D."/>
            <person name="Thornton R."/>
            <person name="Warren J."/>
            <person name="Weissenberger G."/>
            <person name="Zhang J."/>
            <person name="Zhang L."/>
            <person name="Zhou C."/>
            <person name="Zhu D."/>
            <person name="Muzny D."/>
            <person name="Worley K."/>
            <person name="Gibbs R."/>
        </authorList>
    </citation>
    <scope>NUCLEOTIDE SEQUENCE [LARGE SCALE GENOMIC DNA]</scope>
    <source>
        <strain evidence="8 9">ATCC 49957</strain>
    </source>
</reference>
<accession>D5RPN7</accession>
<evidence type="ECO:0000256" key="6">
    <source>
        <dbReference type="ARBA" id="ARBA00029466"/>
    </source>
</evidence>
<evidence type="ECO:0000256" key="2">
    <source>
        <dbReference type="ARBA" id="ARBA00022759"/>
    </source>
</evidence>
<keyword evidence="5" id="KW-0234">DNA repair</keyword>
<keyword evidence="9" id="KW-1185">Reference proteome</keyword>
<dbReference type="GO" id="GO:0016787">
    <property type="term" value="F:hydrolase activity"/>
    <property type="evidence" value="ECO:0007669"/>
    <property type="project" value="UniProtKB-KW"/>
</dbReference>
<dbReference type="Gene3D" id="3.40.960.10">
    <property type="entry name" value="VSR Endonuclease"/>
    <property type="match status" value="1"/>
</dbReference>
<dbReference type="EMBL" id="ADVL01000638">
    <property type="protein sequence ID" value="EFH10733.1"/>
    <property type="molecule type" value="Genomic_DNA"/>
</dbReference>
<dbReference type="InterPro" id="IPR004603">
    <property type="entry name" value="DNA_mismatch_endonuc_vsr"/>
</dbReference>
<comment type="similarity">
    <text evidence="6">Belongs to the Vsr family.</text>
</comment>
<dbReference type="EC" id="3.1.-.-" evidence="8"/>
<keyword evidence="4 8" id="KW-0378">Hydrolase</keyword>
<comment type="caution">
    <text evidence="8">The sequence shown here is derived from an EMBL/GenBank/DDBJ whole genome shotgun (WGS) entry which is preliminary data.</text>
</comment>
<keyword evidence="3" id="KW-0227">DNA damage</keyword>
<dbReference type="InterPro" id="IPR007569">
    <property type="entry name" value="DUF559"/>
</dbReference>
<sequence>MRRHRGDIMSPEKRSYVMSRIRGKDTGPERAVSEALMSRGWEFETHAKDLPGRPDILFRTSMVAVFIDGDFWHGWRFPVWRDKLSEAWEAKIEANRQRDARNFRKLRRSGWTVIRLWEHQVLQDLHNCIARIESLLPSRRSRRRIPRE</sequence>
<dbReference type="InterPro" id="IPR011335">
    <property type="entry name" value="Restrct_endonuc-II-like"/>
</dbReference>
<dbReference type="Pfam" id="PF03852">
    <property type="entry name" value="Vsr"/>
    <property type="match status" value="1"/>
</dbReference>
<gene>
    <name evidence="8" type="primary">vsr</name>
    <name evidence="8" type="ORF">HMPREF0731_3049</name>
</gene>
<dbReference type="SUPFAM" id="SSF52980">
    <property type="entry name" value="Restriction endonuclease-like"/>
    <property type="match status" value="1"/>
</dbReference>
<keyword evidence="1" id="KW-0540">Nuclease</keyword>
<keyword evidence="2 8" id="KW-0255">Endonuclease</keyword>